<gene>
    <name evidence="1" type="primary">pSci5_06</name>
</gene>
<keyword evidence="1" id="KW-0614">Plasmid</keyword>
<evidence type="ECO:0000313" key="1">
    <source>
        <dbReference type="EMBL" id="CAI94293.1"/>
    </source>
</evidence>
<geneLocation type="plasmid" evidence="1">
    <name>pSci5</name>
</geneLocation>
<organism evidence="1">
    <name type="scientific">Spiroplasma citri</name>
    <dbReference type="NCBI Taxonomy" id="2133"/>
    <lineage>
        <taxon>Bacteria</taxon>
        <taxon>Bacillati</taxon>
        <taxon>Mycoplasmatota</taxon>
        <taxon>Mollicutes</taxon>
        <taxon>Entomoplasmatales</taxon>
        <taxon>Spiroplasmataceae</taxon>
        <taxon>Spiroplasma</taxon>
    </lineage>
</organism>
<dbReference type="EMBL" id="AJ969073">
    <property type="protein sequence ID" value="CAI94293.1"/>
    <property type="molecule type" value="Genomic_DNA"/>
</dbReference>
<reference evidence="1" key="1">
    <citation type="submission" date="2005-05" db="EMBL/GenBank/DDBJ databases">
        <authorList>
            <person name="Foissac X."/>
        </authorList>
    </citation>
    <scope>NUCLEOTIDE SEQUENCE</scope>
    <source>
        <strain evidence="1">GII3</strain>
        <plasmid evidence="1">pSci5</plasmid>
    </source>
</reference>
<accession>Q3ZVJ5</accession>
<name>Q3ZVJ5_SPICI</name>
<dbReference type="AlphaFoldDB" id="Q3ZVJ5"/>
<dbReference type="RefSeq" id="WP_011310473.1">
    <property type="nucleotide sequence ID" value="NC_007391.1"/>
</dbReference>
<proteinExistence type="predicted"/>
<protein>
    <submittedName>
        <fullName evidence="1">Putative transmembrane protein</fullName>
    </submittedName>
</protein>
<keyword evidence="1" id="KW-0812">Transmembrane</keyword>
<keyword evidence="1" id="KW-0472">Membrane</keyword>
<reference evidence="1" key="2">
    <citation type="journal article" date="2006" name="Microbiology (Mosc.)">
        <title>Absence of plasmids encoding adhesion-related proteins innon-insect-transmissible strains of Spiroplasma citri.</title>
        <authorList>
            <person name="Berho N."/>
            <person name="Duret S."/>
            <person name="Renaudin J."/>
        </authorList>
    </citation>
    <scope>NUCLEOTIDE SEQUENCE</scope>
    <source>
        <strain evidence="1">GII3</strain>
        <plasmid evidence="1">pSci5</plasmid>
    </source>
</reference>
<sequence>MKKLLSLVGAGILTTSGIAPLMAMTPGFINTIEENNIIKYYQSNGVFESNILEVDSEKQVFLMNFDLTNILGITTREELINNFDLINFKRNYSENGILMSFNIKSYHDFLLSNEYVLENINVNNFSNSNSISEERNLHLENAWGSANIRLYLEVNLNEEQINTTEGNSNNNHLNLQILIRAELENFEIRRTYGGLINRLQIMVDSSNKIWFYKK</sequence>